<dbReference type="InterPro" id="IPR011034">
    <property type="entry name" value="Formyl_transferase-like_C_sf"/>
</dbReference>
<keyword evidence="3 5" id="KW-0378">Hydrolase</keyword>
<dbReference type="HAMAP" id="MF_00527">
    <property type="entry name" value="3MGH"/>
    <property type="match status" value="1"/>
</dbReference>
<comment type="caution">
    <text evidence="6">The sequence shown here is derived from an EMBL/GenBank/DDBJ whole genome shotgun (WGS) entry which is preliminary data.</text>
</comment>
<evidence type="ECO:0000256" key="1">
    <source>
        <dbReference type="ARBA" id="ARBA00009232"/>
    </source>
</evidence>
<dbReference type="PANTHER" id="PTHR10429:SF0">
    <property type="entry name" value="DNA-3-METHYLADENINE GLYCOSYLASE"/>
    <property type="match status" value="1"/>
</dbReference>
<evidence type="ECO:0000256" key="4">
    <source>
        <dbReference type="ARBA" id="ARBA00023204"/>
    </source>
</evidence>
<name>A0A8J7HHR4_9CYAN</name>
<sequence length="212" mass="23826">MTSTIDALWLSRPSIEVAPTLIGCTLVRQMPDGLIMRGLIVETEAYMPDDPAMHAYRGRTKRNQVMFGPAGRVYVYQIYGSYYCLNIVTDQDQVASAVLIRALQLESIPPWIPSPDQLKPHRIAAGPGKLCRALMIDVTLNNTLLQPGQALWLEHRHSQFQQQLEEGHLSLIQTLRIGLTKGVDLPWRWYLSNCPAVSKVHRGADLGTARRK</sequence>
<gene>
    <name evidence="6" type="ORF">I8751_12415</name>
</gene>
<dbReference type="EC" id="3.2.2.-" evidence="5"/>
<dbReference type="GO" id="GO:0006284">
    <property type="term" value="P:base-excision repair"/>
    <property type="evidence" value="ECO:0007669"/>
    <property type="project" value="InterPro"/>
</dbReference>
<dbReference type="InterPro" id="IPR036995">
    <property type="entry name" value="MPG_sf"/>
</dbReference>
<evidence type="ECO:0000256" key="2">
    <source>
        <dbReference type="ARBA" id="ARBA00022763"/>
    </source>
</evidence>
<proteinExistence type="inferred from homology"/>
<dbReference type="GO" id="GO:0003677">
    <property type="term" value="F:DNA binding"/>
    <property type="evidence" value="ECO:0007669"/>
    <property type="project" value="InterPro"/>
</dbReference>
<dbReference type="CDD" id="cd00540">
    <property type="entry name" value="AAG"/>
    <property type="match status" value="1"/>
</dbReference>
<dbReference type="Proteomes" id="UP000599391">
    <property type="component" value="Unassembled WGS sequence"/>
</dbReference>
<keyword evidence="2 5" id="KW-0227">DNA damage</keyword>
<dbReference type="SUPFAM" id="SSF50486">
    <property type="entry name" value="FMT C-terminal domain-like"/>
    <property type="match status" value="1"/>
</dbReference>
<evidence type="ECO:0000313" key="7">
    <source>
        <dbReference type="Proteomes" id="UP000599391"/>
    </source>
</evidence>
<dbReference type="RefSeq" id="WP_214439449.1">
    <property type="nucleotide sequence ID" value="NZ_JAECZB010000025.1"/>
</dbReference>
<dbReference type="NCBIfam" id="TIGR00567">
    <property type="entry name" value="3mg"/>
    <property type="match status" value="1"/>
</dbReference>
<comment type="similarity">
    <text evidence="1 5">Belongs to the DNA glycosylase MPG family.</text>
</comment>
<keyword evidence="4 5" id="KW-0234">DNA repair</keyword>
<evidence type="ECO:0000256" key="5">
    <source>
        <dbReference type="HAMAP-Rule" id="MF_00527"/>
    </source>
</evidence>
<organism evidence="6 7">
    <name type="scientific">Atlanticothrix silvestris CENA357</name>
    <dbReference type="NCBI Taxonomy" id="1725252"/>
    <lineage>
        <taxon>Bacteria</taxon>
        <taxon>Bacillati</taxon>
        <taxon>Cyanobacteriota</taxon>
        <taxon>Cyanophyceae</taxon>
        <taxon>Nostocales</taxon>
        <taxon>Nodulariaceae</taxon>
        <taxon>Atlanticothrix</taxon>
        <taxon>Atlanticothrix silvestris</taxon>
    </lineage>
</organism>
<accession>A0A8J7HHR4</accession>
<dbReference type="Pfam" id="PF02245">
    <property type="entry name" value="Pur_DNA_glyco"/>
    <property type="match status" value="1"/>
</dbReference>
<keyword evidence="7" id="KW-1185">Reference proteome</keyword>
<dbReference type="Gene3D" id="3.10.300.10">
    <property type="entry name" value="Methylpurine-DNA glycosylase (MPG)"/>
    <property type="match status" value="1"/>
</dbReference>
<dbReference type="PANTHER" id="PTHR10429">
    <property type="entry name" value="DNA-3-METHYLADENINE GLYCOSYLASE"/>
    <property type="match status" value="1"/>
</dbReference>
<evidence type="ECO:0000256" key="3">
    <source>
        <dbReference type="ARBA" id="ARBA00022801"/>
    </source>
</evidence>
<dbReference type="AlphaFoldDB" id="A0A8J7HHR4"/>
<dbReference type="EMBL" id="JAECZB010000025">
    <property type="protein sequence ID" value="MBH8553159.1"/>
    <property type="molecule type" value="Genomic_DNA"/>
</dbReference>
<dbReference type="GO" id="GO:0003905">
    <property type="term" value="F:alkylbase DNA N-glycosylase activity"/>
    <property type="evidence" value="ECO:0007669"/>
    <property type="project" value="InterPro"/>
</dbReference>
<protein>
    <recommendedName>
        <fullName evidence="5">Putative 3-methyladenine DNA glycosylase</fullName>
        <ecNumber evidence="5">3.2.2.-</ecNumber>
    </recommendedName>
</protein>
<dbReference type="InterPro" id="IPR003180">
    <property type="entry name" value="MPG"/>
</dbReference>
<reference evidence="6 7" key="1">
    <citation type="journal article" date="2021" name="Int. J. Syst. Evol. Microbiol.">
        <title>Amazonocrinis nigriterrae gen. nov., sp. nov., Atlanticothrix silvestris gen. nov., sp. nov. and Dendronalium phyllosphericum gen. nov., sp. nov., nostocacean cyanobacteria from Brazilian environments.</title>
        <authorList>
            <person name="Alvarenga D.O."/>
            <person name="Andreote A.P.D."/>
            <person name="Branco L.H.Z."/>
            <person name="Delbaje E."/>
            <person name="Cruz R.B."/>
            <person name="Varani A.M."/>
            <person name="Fiore M.F."/>
        </authorList>
    </citation>
    <scope>NUCLEOTIDE SEQUENCE [LARGE SCALE GENOMIC DNA]</scope>
    <source>
        <strain evidence="6 7">CENA357</strain>
    </source>
</reference>
<evidence type="ECO:0000313" key="6">
    <source>
        <dbReference type="EMBL" id="MBH8553159.1"/>
    </source>
</evidence>